<evidence type="ECO:0000313" key="2">
    <source>
        <dbReference type="Proteomes" id="UP001457282"/>
    </source>
</evidence>
<proteinExistence type="predicted"/>
<reference evidence="1 2" key="1">
    <citation type="journal article" date="2023" name="G3 (Bethesda)">
        <title>A chromosome-length genome assembly and annotation of blackberry (Rubus argutus, cv. 'Hillquist').</title>
        <authorList>
            <person name="Bruna T."/>
            <person name="Aryal R."/>
            <person name="Dudchenko O."/>
            <person name="Sargent D.J."/>
            <person name="Mead D."/>
            <person name="Buti M."/>
            <person name="Cavallini A."/>
            <person name="Hytonen T."/>
            <person name="Andres J."/>
            <person name="Pham M."/>
            <person name="Weisz D."/>
            <person name="Mascagni F."/>
            <person name="Usai G."/>
            <person name="Natali L."/>
            <person name="Bassil N."/>
            <person name="Fernandez G.E."/>
            <person name="Lomsadze A."/>
            <person name="Armour M."/>
            <person name="Olukolu B."/>
            <person name="Poorten T."/>
            <person name="Britton C."/>
            <person name="Davik J."/>
            <person name="Ashrafi H."/>
            <person name="Aiden E.L."/>
            <person name="Borodovsky M."/>
            <person name="Worthington M."/>
        </authorList>
    </citation>
    <scope>NUCLEOTIDE SEQUENCE [LARGE SCALE GENOMIC DNA]</scope>
    <source>
        <strain evidence="1">PI 553951</strain>
    </source>
</reference>
<protein>
    <submittedName>
        <fullName evidence="1">Uncharacterized protein</fullName>
    </submittedName>
</protein>
<keyword evidence="2" id="KW-1185">Reference proteome</keyword>
<organism evidence="1 2">
    <name type="scientific">Rubus argutus</name>
    <name type="common">Southern blackberry</name>
    <dbReference type="NCBI Taxonomy" id="59490"/>
    <lineage>
        <taxon>Eukaryota</taxon>
        <taxon>Viridiplantae</taxon>
        <taxon>Streptophyta</taxon>
        <taxon>Embryophyta</taxon>
        <taxon>Tracheophyta</taxon>
        <taxon>Spermatophyta</taxon>
        <taxon>Magnoliopsida</taxon>
        <taxon>eudicotyledons</taxon>
        <taxon>Gunneridae</taxon>
        <taxon>Pentapetalae</taxon>
        <taxon>rosids</taxon>
        <taxon>fabids</taxon>
        <taxon>Rosales</taxon>
        <taxon>Rosaceae</taxon>
        <taxon>Rosoideae</taxon>
        <taxon>Rosoideae incertae sedis</taxon>
        <taxon>Rubus</taxon>
    </lineage>
</organism>
<dbReference type="EMBL" id="JBEDUW010000003">
    <property type="protein sequence ID" value="KAK9940219.1"/>
    <property type="molecule type" value="Genomic_DNA"/>
</dbReference>
<evidence type="ECO:0000313" key="1">
    <source>
        <dbReference type="EMBL" id="KAK9940219.1"/>
    </source>
</evidence>
<dbReference type="AlphaFoldDB" id="A0AAW1XUK8"/>
<comment type="caution">
    <text evidence="1">The sequence shown here is derived from an EMBL/GenBank/DDBJ whole genome shotgun (WGS) entry which is preliminary data.</text>
</comment>
<sequence>MDDRTDGDDLQAILAEQRRELLAAKTLDSDLDMAFNPSNAGSPHRVSRSQTLVQYFAISASIASIRAQG</sequence>
<name>A0AAW1XUK8_RUBAR</name>
<accession>A0AAW1XUK8</accession>
<gene>
    <name evidence="1" type="ORF">M0R45_016890</name>
</gene>
<dbReference type="Proteomes" id="UP001457282">
    <property type="component" value="Unassembled WGS sequence"/>
</dbReference>